<evidence type="ECO:0000256" key="8">
    <source>
        <dbReference type="ARBA" id="ARBA00022840"/>
    </source>
</evidence>
<feature type="binding site" evidence="12">
    <location>
        <position position="340"/>
    </location>
    <ligand>
        <name>ATP</name>
        <dbReference type="ChEBI" id="CHEBI:30616"/>
    </ligand>
</feature>
<keyword evidence="8 12" id="KW-0067">ATP-binding</keyword>
<dbReference type="Pfam" id="PF00069">
    <property type="entry name" value="Pkinase"/>
    <property type="match status" value="1"/>
</dbReference>
<keyword evidence="10 13" id="KW-0472">Membrane</keyword>
<evidence type="ECO:0000256" key="1">
    <source>
        <dbReference type="ARBA" id="ARBA00004167"/>
    </source>
</evidence>
<dbReference type="InterPro" id="IPR000719">
    <property type="entry name" value="Prot_kinase_dom"/>
</dbReference>
<organism evidence="16 17">
    <name type="scientific">Acacia crassicarpa</name>
    <name type="common">northern wattle</name>
    <dbReference type="NCBI Taxonomy" id="499986"/>
    <lineage>
        <taxon>Eukaryota</taxon>
        <taxon>Viridiplantae</taxon>
        <taxon>Streptophyta</taxon>
        <taxon>Embryophyta</taxon>
        <taxon>Tracheophyta</taxon>
        <taxon>Spermatophyta</taxon>
        <taxon>Magnoliopsida</taxon>
        <taxon>eudicotyledons</taxon>
        <taxon>Gunneridae</taxon>
        <taxon>Pentapetalae</taxon>
        <taxon>rosids</taxon>
        <taxon>fabids</taxon>
        <taxon>Fabales</taxon>
        <taxon>Fabaceae</taxon>
        <taxon>Caesalpinioideae</taxon>
        <taxon>mimosoid clade</taxon>
        <taxon>Acacieae</taxon>
        <taxon>Acacia</taxon>
    </lineage>
</organism>
<dbReference type="GO" id="GO:0005524">
    <property type="term" value="F:ATP binding"/>
    <property type="evidence" value="ECO:0007669"/>
    <property type="project" value="UniProtKB-UniRule"/>
</dbReference>
<keyword evidence="9 13" id="KW-1133">Transmembrane helix</keyword>
<evidence type="ECO:0000256" key="3">
    <source>
        <dbReference type="ARBA" id="ARBA00022679"/>
    </source>
</evidence>
<feature type="domain" description="Protein kinase" evidence="15">
    <location>
        <begin position="312"/>
        <end position="586"/>
    </location>
</feature>
<evidence type="ECO:0000256" key="5">
    <source>
        <dbReference type="ARBA" id="ARBA00022729"/>
    </source>
</evidence>
<evidence type="ECO:0000313" key="17">
    <source>
        <dbReference type="Proteomes" id="UP001293593"/>
    </source>
</evidence>
<keyword evidence="6 12" id="KW-0547">Nucleotide-binding</keyword>
<keyword evidence="5 14" id="KW-0732">Signal</keyword>
<keyword evidence="4 13" id="KW-0812">Transmembrane</keyword>
<dbReference type="Gene3D" id="1.10.510.10">
    <property type="entry name" value="Transferase(Phosphotransferase) domain 1"/>
    <property type="match status" value="1"/>
</dbReference>
<dbReference type="AlphaFoldDB" id="A0AAE1J0Y9"/>
<dbReference type="PANTHER" id="PTHR46008">
    <property type="entry name" value="LEAF RUST 10 DISEASE-RESISTANCE LOCUS RECEPTOR-LIKE PROTEIN KINASE-LIKE 1.4"/>
    <property type="match status" value="1"/>
</dbReference>
<evidence type="ECO:0000256" key="2">
    <source>
        <dbReference type="ARBA" id="ARBA00022527"/>
    </source>
</evidence>
<dbReference type="InterPro" id="IPR011009">
    <property type="entry name" value="Kinase-like_dom_sf"/>
</dbReference>
<evidence type="ECO:0000256" key="4">
    <source>
        <dbReference type="ARBA" id="ARBA00022692"/>
    </source>
</evidence>
<evidence type="ECO:0000256" key="7">
    <source>
        <dbReference type="ARBA" id="ARBA00022777"/>
    </source>
</evidence>
<comment type="caution">
    <text evidence="16">The sequence shown here is derived from an EMBL/GenBank/DDBJ whole genome shotgun (WGS) entry which is preliminary data.</text>
</comment>
<feature type="chain" id="PRO_5041941944" description="Protein kinase domain-containing protein" evidence="14">
    <location>
        <begin position="23"/>
        <end position="623"/>
    </location>
</feature>
<comment type="subcellular location">
    <subcellularLocation>
        <location evidence="1">Membrane</location>
        <topology evidence="1">Single-pass membrane protein</topology>
    </subcellularLocation>
</comment>
<evidence type="ECO:0000259" key="15">
    <source>
        <dbReference type="PROSITE" id="PS50011"/>
    </source>
</evidence>
<evidence type="ECO:0000313" key="16">
    <source>
        <dbReference type="EMBL" id="KAK4260038.1"/>
    </source>
</evidence>
<dbReference type="PROSITE" id="PS00107">
    <property type="entry name" value="PROTEIN_KINASE_ATP"/>
    <property type="match status" value="1"/>
</dbReference>
<accession>A0AAE1J0Y9</accession>
<keyword evidence="3" id="KW-0808">Transferase</keyword>
<keyword evidence="7" id="KW-0418">Kinase</keyword>
<dbReference type="SUPFAM" id="SSF56112">
    <property type="entry name" value="Protein kinase-like (PK-like)"/>
    <property type="match status" value="1"/>
</dbReference>
<feature type="signal peptide" evidence="14">
    <location>
        <begin position="1"/>
        <end position="22"/>
    </location>
</feature>
<evidence type="ECO:0000256" key="14">
    <source>
        <dbReference type="SAM" id="SignalP"/>
    </source>
</evidence>
<evidence type="ECO:0000256" key="11">
    <source>
        <dbReference type="ARBA" id="ARBA00023180"/>
    </source>
</evidence>
<dbReference type="InterPro" id="IPR008271">
    <property type="entry name" value="Ser/Thr_kinase_AS"/>
</dbReference>
<proteinExistence type="predicted"/>
<dbReference type="PROSITE" id="PS50011">
    <property type="entry name" value="PROTEIN_KINASE_DOM"/>
    <property type="match status" value="1"/>
</dbReference>
<dbReference type="Gene3D" id="3.30.200.20">
    <property type="entry name" value="Phosphorylase Kinase, domain 1"/>
    <property type="match status" value="1"/>
</dbReference>
<dbReference type="GO" id="GO:0004674">
    <property type="term" value="F:protein serine/threonine kinase activity"/>
    <property type="evidence" value="ECO:0007669"/>
    <property type="project" value="UniProtKB-KW"/>
</dbReference>
<evidence type="ECO:0000256" key="13">
    <source>
        <dbReference type="SAM" id="Phobius"/>
    </source>
</evidence>
<gene>
    <name evidence="16" type="ORF">QN277_003211</name>
</gene>
<dbReference type="SMART" id="SM00220">
    <property type="entry name" value="S_TKc"/>
    <property type="match status" value="1"/>
</dbReference>
<dbReference type="EMBL" id="JAWXYG010000010">
    <property type="protein sequence ID" value="KAK4260038.1"/>
    <property type="molecule type" value="Genomic_DNA"/>
</dbReference>
<keyword evidence="17" id="KW-1185">Reference proteome</keyword>
<dbReference type="GO" id="GO:0005886">
    <property type="term" value="C:plasma membrane"/>
    <property type="evidence" value="ECO:0007669"/>
    <property type="project" value="UniProtKB-ARBA"/>
</dbReference>
<name>A0AAE1J0Y9_9FABA</name>
<protein>
    <recommendedName>
        <fullName evidence="15">Protein kinase domain-containing protein</fullName>
    </recommendedName>
</protein>
<dbReference type="InterPro" id="IPR017441">
    <property type="entry name" value="Protein_kinase_ATP_BS"/>
</dbReference>
<feature type="transmembrane region" description="Helical" evidence="13">
    <location>
        <begin position="255"/>
        <end position="273"/>
    </location>
</feature>
<evidence type="ECO:0000256" key="12">
    <source>
        <dbReference type="PROSITE-ProRule" id="PRU10141"/>
    </source>
</evidence>
<keyword evidence="2" id="KW-0723">Serine/threonine-protein kinase</keyword>
<evidence type="ECO:0000256" key="10">
    <source>
        <dbReference type="ARBA" id="ARBA00023136"/>
    </source>
</evidence>
<dbReference type="FunFam" id="1.10.510.10:FF:000161">
    <property type="entry name" value="Wall-associated receptor kinase-like 20"/>
    <property type="match status" value="1"/>
</dbReference>
<keyword evidence="11" id="KW-0325">Glycoprotein</keyword>
<sequence>MFRHQKKYVAIMLTIIIFTTRAEKSNSCERTCGGYAIQYPFGFSEGCDIKLNCSSSNGMEIGGLRVNKVTSSSIFIDVPWKCNRSMQVIRSLFSNNFAPTRNNSFILQAGSSTLGCGVPATSLVGNQTELEDCSKEGHIISFFTIVHRKNNESDVVSYEEVNRNQCKFWFSAIAFDPAVSGQFQMLELGWWLQYPCPCHSDAKCKEVHLADGKLGFRCHCPENYVGDGYQNGTGCLICAKNDYYCKHLTSKLGKVGGGISVVLFLGLLAWLLYDNILRSLRKKAEKLLREVLGNSSLVVYPYNEIEAATNSFSDQRKLGSGAFGTVYLGKLHNQWVAIKKIKSRDNNNVVHVINEIKLLSLVSHPNLVRILGCWIGETKQIIVFEFVPNGTLSQHLQRQKSNVLPWITRLTIASETANAIAYLHSAIDPPIYHRDIKSSNILLDYDFKSKVADFGLSRLGLADISHISTGPRGTPGYVDPSYEHNFHLSDKSDVYSFGVVLVEIITALKVVDFSRPQNEVNLAALAVDRIGRGCVEEIVDPLLSSHEDEWTNYSVHKVAELAFRCLDSRRDIRPAMMEVAEELEYIKSSGCNKMEETTCTTSPGTSHIHENVRTQTLTVPADG</sequence>
<dbReference type="Proteomes" id="UP001293593">
    <property type="component" value="Unassembled WGS sequence"/>
</dbReference>
<reference evidence="16" key="1">
    <citation type="submission" date="2023-10" db="EMBL/GenBank/DDBJ databases">
        <title>Chromosome-level genome of the transformable northern wattle, Acacia crassicarpa.</title>
        <authorList>
            <person name="Massaro I."/>
            <person name="Sinha N.R."/>
            <person name="Poethig S."/>
            <person name="Leichty A.R."/>
        </authorList>
    </citation>
    <scope>NUCLEOTIDE SEQUENCE</scope>
    <source>
        <strain evidence="16">Acra3RX</strain>
        <tissue evidence="16">Leaf</tissue>
    </source>
</reference>
<evidence type="ECO:0000256" key="9">
    <source>
        <dbReference type="ARBA" id="ARBA00022989"/>
    </source>
</evidence>
<evidence type="ECO:0000256" key="6">
    <source>
        <dbReference type="ARBA" id="ARBA00022741"/>
    </source>
</evidence>
<dbReference type="PANTHER" id="PTHR46008:SF62">
    <property type="entry name" value="PROTEIN KINASE DOMAIN-CONTAINING PROTEIN"/>
    <property type="match status" value="1"/>
</dbReference>
<dbReference type="PROSITE" id="PS00108">
    <property type="entry name" value="PROTEIN_KINASE_ST"/>
    <property type="match status" value="1"/>
</dbReference>